<dbReference type="PROSITE" id="PS51257">
    <property type="entry name" value="PROKAR_LIPOPROTEIN"/>
    <property type="match status" value="1"/>
</dbReference>
<dbReference type="FunFam" id="3.30.565.10:FF:000010">
    <property type="entry name" value="Sensor histidine kinase RcsC"/>
    <property type="match status" value="1"/>
</dbReference>
<dbReference type="SMART" id="SM00387">
    <property type="entry name" value="HATPase_c"/>
    <property type="match status" value="1"/>
</dbReference>
<protein>
    <recommendedName>
        <fullName evidence="3">histidine kinase</fullName>
        <ecNumber evidence="3">2.7.13.3</ecNumber>
    </recommendedName>
</protein>
<proteinExistence type="predicted"/>
<dbReference type="InterPro" id="IPR003661">
    <property type="entry name" value="HisK_dim/P_dom"/>
</dbReference>
<dbReference type="GO" id="GO:0000155">
    <property type="term" value="F:phosphorelay sensor kinase activity"/>
    <property type="evidence" value="ECO:0007669"/>
    <property type="project" value="InterPro"/>
</dbReference>
<keyword evidence="4" id="KW-1003">Cell membrane</keyword>
<evidence type="ECO:0000259" key="12">
    <source>
        <dbReference type="PROSITE" id="PS50109"/>
    </source>
</evidence>
<dbReference type="SUPFAM" id="SSF55874">
    <property type="entry name" value="ATPase domain of HSP90 chaperone/DNA topoisomerase II/histidine kinase"/>
    <property type="match status" value="1"/>
</dbReference>
<keyword evidence="9 11" id="KW-1133">Transmembrane helix</keyword>
<dbReference type="SUPFAM" id="SSF47384">
    <property type="entry name" value="Homodimeric domain of signal transducing histidine kinase"/>
    <property type="match status" value="1"/>
</dbReference>
<evidence type="ECO:0000256" key="10">
    <source>
        <dbReference type="ARBA" id="ARBA00023012"/>
    </source>
</evidence>
<reference evidence="13 14" key="2">
    <citation type="submission" date="2018-03" db="EMBL/GenBank/DDBJ databases">
        <authorList>
            <person name="Keele B.F."/>
        </authorList>
    </citation>
    <scope>NUCLEOTIDE SEQUENCE [LARGE SCALE GENOMIC DNA]</scope>
    <source>
        <strain evidence="13 14">D13</strain>
    </source>
</reference>
<dbReference type="GO" id="GO:0009927">
    <property type="term" value="F:histidine phosphotransfer kinase activity"/>
    <property type="evidence" value="ECO:0007669"/>
    <property type="project" value="TreeGrafter"/>
</dbReference>
<dbReference type="CDD" id="cd00082">
    <property type="entry name" value="HisKA"/>
    <property type="match status" value="1"/>
</dbReference>
<dbReference type="PRINTS" id="PR00344">
    <property type="entry name" value="BCTRLSENSOR"/>
</dbReference>
<dbReference type="RefSeq" id="WP_106893422.1">
    <property type="nucleotide sequence ID" value="NZ_CP027860.1"/>
</dbReference>
<evidence type="ECO:0000313" key="14">
    <source>
        <dbReference type="Proteomes" id="UP000241074"/>
    </source>
</evidence>
<dbReference type="Pfam" id="PF02518">
    <property type="entry name" value="HATPase_c"/>
    <property type="match status" value="1"/>
</dbReference>
<evidence type="ECO:0000256" key="4">
    <source>
        <dbReference type="ARBA" id="ARBA00022475"/>
    </source>
</evidence>
<reference evidence="13 14" key="1">
    <citation type="submission" date="2018-03" db="EMBL/GenBank/DDBJ databases">
        <title>Ahniella affigens gen. nov., sp. nov., a gammaproteobacterium isolated from sandy soil near a stream.</title>
        <authorList>
            <person name="Ko Y."/>
            <person name="Kim J.-H."/>
        </authorList>
    </citation>
    <scope>NUCLEOTIDE SEQUENCE [LARGE SCALE GENOMIC DNA]</scope>
    <source>
        <strain evidence="13 14">D13</strain>
    </source>
</reference>
<dbReference type="KEGG" id="xba:C7S18_21040"/>
<evidence type="ECO:0000256" key="6">
    <source>
        <dbReference type="ARBA" id="ARBA00022679"/>
    </source>
</evidence>
<dbReference type="PANTHER" id="PTHR43047">
    <property type="entry name" value="TWO-COMPONENT HISTIDINE PROTEIN KINASE"/>
    <property type="match status" value="1"/>
</dbReference>
<organism evidence="13 14">
    <name type="scientific">Ahniella affigens</name>
    <dbReference type="NCBI Taxonomy" id="2021234"/>
    <lineage>
        <taxon>Bacteria</taxon>
        <taxon>Pseudomonadati</taxon>
        <taxon>Pseudomonadota</taxon>
        <taxon>Gammaproteobacteria</taxon>
        <taxon>Lysobacterales</taxon>
        <taxon>Rhodanobacteraceae</taxon>
        <taxon>Ahniella</taxon>
    </lineage>
</organism>
<evidence type="ECO:0000256" key="7">
    <source>
        <dbReference type="ARBA" id="ARBA00022692"/>
    </source>
</evidence>
<dbReference type="PROSITE" id="PS50109">
    <property type="entry name" value="HIS_KIN"/>
    <property type="match status" value="1"/>
</dbReference>
<evidence type="ECO:0000256" key="2">
    <source>
        <dbReference type="ARBA" id="ARBA00004651"/>
    </source>
</evidence>
<feature type="transmembrane region" description="Helical" evidence="11">
    <location>
        <begin position="209"/>
        <end position="231"/>
    </location>
</feature>
<feature type="domain" description="Histidine kinase" evidence="12">
    <location>
        <begin position="283"/>
        <end position="500"/>
    </location>
</feature>
<name>A0A2P1PXD9_9GAMM</name>
<gene>
    <name evidence="13" type="ORF">C7S18_21040</name>
</gene>
<comment type="subcellular location">
    <subcellularLocation>
        <location evidence="2">Cell membrane</location>
        <topology evidence="2">Multi-pass membrane protein</topology>
    </subcellularLocation>
</comment>
<dbReference type="Gene3D" id="1.10.287.130">
    <property type="match status" value="1"/>
</dbReference>
<dbReference type="EMBL" id="CP027860">
    <property type="protein sequence ID" value="AVP99505.1"/>
    <property type="molecule type" value="Genomic_DNA"/>
</dbReference>
<dbReference type="Gene3D" id="3.30.565.10">
    <property type="entry name" value="Histidine kinase-like ATPase, C-terminal domain"/>
    <property type="match status" value="1"/>
</dbReference>
<keyword evidence="7 11" id="KW-0812">Transmembrane</keyword>
<dbReference type="InterPro" id="IPR036097">
    <property type="entry name" value="HisK_dim/P_sf"/>
</dbReference>
<evidence type="ECO:0000256" key="1">
    <source>
        <dbReference type="ARBA" id="ARBA00000085"/>
    </source>
</evidence>
<evidence type="ECO:0000256" key="3">
    <source>
        <dbReference type="ARBA" id="ARBA00012438"/>
    </source>
</evidence>
<dbReference type="OrthoDB" id="9797243at2"/>
<dbReference type="AlphaFoldDB" id="A0A2P1PXD9"/>
<evidence type="ECO:0000256" key="5">
    <source>
        <dbReference type="ARBA" id="ARBA00022553"/>
    </source>
</evidence>
<comment type="catalytic activity">
    <reaction evidence="1">
        <text>ATP + protein L-histidine = ADP + protein N-phospho-L-histidine.</text>
        <dbReference type="EC" id="2.7.13.3"/>
    </reaction>
</comment>
<dbReference type="InterPro" id="IPR036890">
    <property type="entry name" value="HATPase_C_sf"/>
</dbReference>
<dbReference type="SMART" id="SM00388">
    <property type="entry name" value="HisKA"/>
    <property type="match status" value="1"/>
</dbReference>
<keyword evidence="5" id="KW-0597">Phosphoprotein</keyword>
<accession>A0A2P1PXD9</accession>
<dbReference type="EC" id="2.7.13.3" evidence="3"/>
<dbReference type="PANTHER" id="PTHR43047:SF72">
    <property type="entry name" value="OSMOSENSING HISTIDINE PROTEIN KINASE SLN1"/>
    <property type="match status" value="1"/>
</dbReference>
<evidence type="ECO:0000256" key="8">
    <source>
        <dbReference type="ARBA" id="ARBA00022777"/>
    </source>
</evidence>
<dbReference type="InterPro" id="IPR004358">
    <property type="entry name" value="Sig_transdc_His_kin-like_C"/>
</dbReference>
<sequence length="507" mass="56222">MDRLALRLFDPSVQHIRPVRDAVVAGVVVFLISCLGIALVFHRAMQSNFEAVRWELLQLARTAATTVDPVLHEQLQQTEQTRSATHLQALAPLVRFHQAARNVIYLYTARERNGQIQFVLGTDTLFRVAGDDLPADPIGTPYTGNDRFFREAFATHQEVVGTEIVHERVRSYISAYVPLVDANQRFYGVLGIDMVSTDFEQRMAGIRVAAGYSVLVVSLLAALSAYLIYWFRSGQAKARNREMVQAEAMRLALSKAQEYAVLAEQHATEAERANMAKSEFLAMMSHELRTPMHGVLATTSLLQEKHANPTDQRLLGLIERSGNSLLRIINELLDLAQMEAGMTRFQIEPINPACLLSDVMELSRFGAENKGLELVVHVADDLPQPFYSDGGRFRQVLLNLIGNAIKFTERGQVSVTLVAEGASGVRLSVRDTGIGIPVHAFERLFQTFSQVDGSSRRRFGGTGLGLAICKRLVTLAHGDIGFDSAEGEGSLFWFTWFAEPAPPNEQP</sequence>
<keyword evidence="10" id="KW-0902">Two-component regulatory system</keyword>
<evidence type="ECO:0000313" key="13">
    <source>
        <dbReference type="EMBL" id="AVP99505.1"/>
    </source>
</evidence>
<feature type="transmembrane region" description="Helical" evidence="11">
    <location>
        <begin position="22"/>
        <end position="41"/>
    </location>
</feature>
<evidence type="ECO:0000256" key="9">
    <source>
        <dbReference type="ARBA" id="ARBA00022989"/>
    </source>
</evidence>
<dbReference type="InterPro" id="IPR005467">
    <property type="entry name" value="His_kinase_dom"/>
</dbReference>
<keyword evidence="6" id="KW-0808">Transferase</keyword>
<keyword evidence="11" id="KW-0472">Membrane</keyword>
<dbReference type="Pfam" id="PF00512">
    <property type="entry name" value="HisKA"/>
    <property type="match status" value="1"/>
</dbReference>
<dbReference type="Proteomes" id="UP000241074">
    <property type="component" value="Chromosome"/>
</dbReference>
<dbReference type="InterPro" id="IPR003594">
    <property type="entry name" value="HATPase_dom"/>
</dbReference>
<dbReference type="SUPFAM" id="SSF103190">
    <property type="entry name" value="Sensory domain-like"/>
    <property type="match status" value="1"/>
</dbReference>
<evidence type="ECO:0000256" key="11">
    <source>
        <dbReference type="SAM" id="Phobius"/>
    </source>
</evidence>
<keyword evidence="8" id="KW-0418">Kinase</keyword>
<dbReference type="InterPro" id="IPR029151">
    <property type="entry name" value="Sensor-like_sf"/>
</dbReference>
<dbReference type="CDD" id="cd16922">
    <property type="entry name" value="HATPase_EvgS-ArcB-TorS-like"/>
    <property type="match status" value="1"/>
</dbReference>
<keyword evidence="14" id="KW-1185">Reference proteome</keyword>
<dbReference type="GO" id="GO:0005886">
    <property type="term" value="C:plasma membrane"/>
    <property type="evidence" value="ECO:0007669"/>
    <property type="project" value="UniProtKB-SubCell"/>
</dbReference>